<protein>
    <submittedName>
        <fullName evidence="1">Uncharacterized protein</fullName>
    </submittedName>
</protein>
<evidence type="ECO:0000313" key="1">
    <source>
        <dbReference type="EMBL" id="KKM33142.1"/>
    </source>
</evidence>
<proteinExistence type="predicted"/>
<organism evidence="1">
    <name type="scientific">marine sediment metagenome</name>
    <dbReference type="NCBI Taxonomy" id="412755"/>
    <lineage>
        <taxon>unclassified sequences</taxon>
        <taxon>metagenomes</taxon>
        <taxon>ecological metagenomes</taxon>
    </lineage>
</organism>
<dbReference type="EMBL" id="LAZR01012141">
    <property type="protein sequence ID" value="KKM33142.1"/>
    <property type="molecule type" value="Genomic_DNA"/>
</dbReference>
<feature type="non-terminal residue" evidence="1">
    <location>
        <position position="1"/>
    </location>
</feature>
<name>A0A0F9IL66_9ZZZZ</name>
<gene>
    <name evidence="1" type="ORF">LCGC14_1565530</name>
</gene>
<sequence length="57" mass="6338">DAHLAVIRELERHGLGLLEEVEFPPYRADIYLPAYHVLSRSMAPSITCGPTVSETES</sequence>
<accession>A0A0F9IL66</accession>
<dbReference type="AlphaFoldDB" id="A0A0F9IL66"/>
<comment type="caution">
    <text evidence="1">The sequence shown here is derived from an EMBL/GenBank/DDBJ whole genome shotgun (WGS) entry which is preliminary data.</text>
</comment>
<reference evidence="1" key="1">
    <citation type="journal article" date="2015" name="Nature">
        <title>Complex archaea that bridge the gap between prokaryotes and eukaryotes.</title>
        <authorList>
            <person name="Spang A."/>
            <person name="Saw J.H."/>
            <person name="Jorgensen S.L."/>
            <person name="Zaremba-Niedzwiedzka K."/>
            <person name="Martijn J."/>
            <person name="Lind A.E."/>
            <person name="van Eijk R."/>
            <person name="Schleper C."/>
            <person name="Guy L."/>
            <person name="Ettema T.J."/>
        </authorList>
    </citation>
    <scope>NUCLEOTIDE SEQUENCE</scope>
</reference>